<proteinExistence type="predicted"/>
<evidence type="ECO:0000313" key="2">
    <source>
        <dbReference type="Proteomes" id="UP001341840"/>
    </source>
</evidence>
<gene>
    <name evidence="1" type="ORF">PIB30_040458</name>
</gene>
<keyword evidence="2" id="KW-1185">Reference proteome</keyword>
<evidence type="ECO:0000313" key="1">
    <source>
        <dbReference type="EMBL" id="MED6183738.1"/>
    </source>
</evidence>
<accession>A0ABU6WI47</accession>
<organism evidence="1 2">
    <name type="scientific">Stylosanthes scabra</name>
    <dbReference type="NCBI Taxonomy" id="79078"/>
    <lineage>
        <taxon>Eukaryota</taxon>
        <taxon>Viridiplantae</taxon>
        <taxon>Streptophyta</taxon>
        <taxon>Embryophyta</taxon>
        <taxon>Tracheophyta</taxon>
        <taxon>Spermatophyta</taxon>
        <taxon>Magnoliopsida</taxon>
        <taxon>eudicotyledons</taxon>
        <taxon>Gunneridae</taxon>
        <taxon>Pentapetalae</taxon>
        <taxon>rosids</taxon>
        <taxon>fabids</taxon>
        <taxon>Fabales</taxon>
        <taxon>Fabaceae</taxon>
        <taxon>Papilionoideae</taxon>
        <taxon>50 kb inversion clade</taxon>
        <taxon>dalbergioids sensu lato</taxon>
        <taxon>Dalbergieae</taxon>
        <taxon>Pterocarpus clade</taxon>
        <taxon>Stylosanthes</taxon>
    </lineage>
</organism>
<reference evidence="1 2" key="1">
    <citation type="journal article" date="2023" name="Plants (Basel)">
        <title>Bridging the Gap: Combining Genomics and Transcriptomics Approaches to Understand Stylosanthes scabra, an Orphan Legume from the Brazilian Caatinga.</title>
        <authorList>
            <person name="Ferreira-Neto J.R.C."/>
            <person name="da Silva M.D."/>
            <person name="Binneck E."/>
            <person name="de Melo N.F."/>
            <person name="da Silva R.H."/>
            <person name="de Melo A.L.T.M."/>
            <person name="Pandolfi V."/>
            <person name="Bustamante F.O."/>
            <person name="Brasileiro-Vidal A.C."/>
            <person name="Benko-Iseppon A.M."/>
        </authorList>
    </citation>
    <scope>NUCLEOTIDE SEQUENCE [LARGE SCALE GENOMIC DNA]</scope>
    <source>
        <tissue evidence="1">Leaves</tissue>
    </source>
</reference>
<protein>
    <submittedName>
        <fullName evidence="1">Uncharacterized protein</fullName>
    </submittedName>
</protein>
<sequence>MNINCGKNFLFITNTWGIAPPQILFAYRLTQWRNPYRGAGTPGRCRNGELATCTHLLYGAASGRKFTMSCYLFHQILGANPTLIRHDFAKFLGTKLKLCGVATSCFMWEEMLSNT</sequence>
<comment type="caution">
    <text evidence="1">The sequence shown here is derived from an EMBL/GenBank/DDBJ whole genome shotgun (WGS) entry which is preliminary data.</text>
</comment>
<name>A0ABU6WI47_9FABA</name>
<dbReference type="Proteomes" id="UP001341840">
    <property type="component" value="Unassembled WGS sequence"/>
</dbReference>
<dbReference type="EMBL" id="JASCZI010181461">
    <property type="protein sequence ID" value="MED6183738.1"/>
    <property type="molecule type" value="Genomic_DNA"/>
</dbReference>